<proteinExistence type="predicted"/>
<accession>A0AAV9RZ63</accession>
<reference evidence="2 3" key="1">
    <citation type="submission" date="2021-06" db="EMBL/GenBank/DDBJ databases">
        <authorList>
            <person name="Palmer J.M."/>
        </authorList>
    </citation>
    <scope>NUCLEOTIDE SEQUENCE [LARGE SCALE GENOMIC DNA]</scope>
    <source>
        <strain evidence="2 3">MEX-2019</strain>
        <tissue evidence="2">Muscle</tissue>
    </source>
</reference>
<dbReference type="Proteomes" id="UP001311232">
    <property type="component" value="Unassembled WGS sequence"/>
</dbReference>
<organism evidence="2 3">
    <name type="scientific">Crenichthys baileyi</name>
    <name type="common">White River springfish</name>
    <dbReference type="NCBI Taxonomy" id="28760"/>
    <lineage>
        <taxon>Eukaryota</taxon>
        <taxon>Metazoa</taxon>
        <taxon>Chordata</taxon>
        <taxon>Craniata</taxon>
        <taxon>Vertebrata</taxon>
        <taxon>Euteleostomi</taxon>
        <taxon>Actinopterygii</taxon>
        <taxon>Neopterygii</taxon>
        <taxon>Teleostei</taxon>
        <taxon>Neoteleostei</taxon>
        <taxon>Acanthomorphata</taxon>
        <taxon>Ovalentaria</taxon>
        <taxon>Atherinomorphae</taxon>
        <taxon>Cyprinodontiformes</taxon>
        <taxon>Goodeidae</taxon>
        <taxon>Crenichthys</taxon>
    </lineage>
</organism>
<feature type="region of interest" description="Disordered" evidence="1">
    <location>
        <begin position="1"/>
        <end position="30"/>
    </location>
</feature>
<dbReference type="AlphaFoldDB" id="A0AAV9RZ63"/>
<dbReference type="EMBL" id="JAHHUM010001165">
    <property type="protein sequence ID" value="KAK5614321.1"/>
    <property type="molecule type" value="Genomic_DNA"/>
</dbReference>
<sequence>MAARWSDFPQDNEERNHTAVTPAFQRTRDMPEKCRSEHRESELSIAAHLPGFG</sequence>
<gene>
    <name evidence="2" type="ORF">CRENBAI_003155</name>
</gene>
<name>A0AAV9RZ63_9TELE</name>
<comment type="caution">
    <text evidence="2">The sequence shown here is derived from an EMBL/GenBank/DDBJ whole genome shotgun (WGS) entry which is preliminary data.</text>
</comment>
<evidence type="ECO:0000256" key="1">
    <source>
        <dbReference type="SAM" id="MobiDB-lite"/>
    </source>
</evidence>
<evidence type="ECO:0000313" key="3">
    <source>
        <dbReference type="Proteomes" id="UP001311232"/>
    </source>
</evidence>
<evidence type="ECO:0000313" key="2">
    <source>
        <dbReference type="EMBL" id="KAK5614321.1"/>
    </source>
</evidence>
<feature type="non-terminal residue" evidence="2">
    <location>
        <position position="53"/>
    </location>
</feature>
<protein>
    <submittedName>
        <fullName evidence="2">Uncharacterized protein</fullName>
    </submittedName>
</protein>
<keyword evidence="3" id="KW-1185">Reference proteome</keyword>